<gene>
    <name evidence="1" type="ORF">ABID19_005928</name>
</gene>
<protein>
    <submittedName>
        <fullName evidence="1">Uncharacterized protein</fullName>
    </submittedName>
</protein>
<dbReference type="EMBL" id="JBEPMC010000014">
    <property type="protein sequence ID" value="MET3582866.1"/>
    <property type="molecule type" value="Genomic_DNA"/>
</dbReference>
<sequence>MTEVADPKFVSRSQIKPLKRNALSIHSMDEKHRNNRFYQFCRSLHKKVAYEDSYEQAPAMVVDVSVASEENFLM</sequence>
<proteinExistence type="predicted"/>
<reference evidence="1 2" key="1">
    <citation type="submission" date="2024-06" db="EMBL/GenBank/DDBJ databases">
        <title>Genomic Encyclopedia of Type Strains, Phase IV (KMG-IV): sequencing the most valuable type-strain genomes for metagenomic binning, comparative biology and taxonomic classification.</title>
        <authorList>
            <person name="Goeker M."/>
        </authorList>
    </citation>
    <scope>NUCLEOTIDE SEQUENCE [LARGE SCALE GENOMIC DNA]</scope>
    <source>
        <strain evidence="1 2">DSM 100022</strain>
    </source>
</reference>
<organism evidence="1 2">
    <name type="scientific">Mesorhizobium robiniae</name>
    <dbReference type="NCBI Taxonomy" id="559315"/>
    <lineage>
        <taxon>Bacteria</taxon>
        <taxon>Pseudomonadati</taxon>
        <taxon>Pseudomonadota</taxon>
        <taxon>Alphaproteobacteria</taxon>
        <taxon>Hyphomicrobiales</taxon>
        <taxon>Phyllobacteriaceae</taxon>
        <taxon>Mesorhizobium</taxon>
    </lineage>
</organism>
<comment type="caution">
    <text evidence="1">The sequence shown here is derived from an EMBL/GenBank/DDBJ whole genome shotgun (WGS) entry which is preliminary data.</text>
</comment>
<evidence type="ECO:0000313" key="1">
    <source>
        <dbReference type="EMBL" id="MET3582866.1"/>
    </source>
</evidence>
<dbReference type="Proteomes" id="UP001549204">
    <property type="component" value="Unassembled WGS sequence"/>
</dbReference>
<accession>A0ABV2GX51</accession>
<evidence type="ECO:0000313" key="2">
    <source>
        <dbReference type="Proteomes" id="UP001549204"/>
    </source>
</evidence>
<name>A0ABV2GX51_9HYPH</name>
<keyword evidence="2" id="KW-1185">Reference proteome</keyword>